<feature type="region of interest" description="Disordered" evidence="1">
    <location>
        <begin position="65"/>
        <end position="84"/>
    </location>
</feature>
<evidence type="ECO:0000313" key="3">
    <source>
        <dbReference type="EMBL" id="CAB4346913.1"/>
    </source>
</evidence>
<dbReference type="EMBL" id="CAEZVK010000069">
    <property type="protein sequence ID" value="CAB4631740.1"/>
    <property type="molecule type" value="Genomic_DNA"/>
</dbReference>
<organism evidence="8">
    <name type="scientific">freshwater metagenome</name>
    <dbReference type="NCBI Taxonomy" id="449393"/>
    <lineage>
        <taxon>unclassified sequences</taxon>
        <taxon>metagenomes</taxon>
        <taxon>ecological metagenomes</taxon>
    </lineage>
</organism>
<evidence type="ECO:0000313" key="8">
    <source>
        <dbReference type="EMBL" id="CAB4944179.1"/>
    </source>
</evidence>
<keyword evidence="2" id="KW-0472">Membrane</keyword>
<protein>
    <submittedName>
        <fullName evidence="8">Unannotated protein</fullName>
    </submittedName>
</protein>
<proteinExistence type="predicted"/>
<keyword evidence="2" id="KW-1133">Transmembrane helix</keyword>
<dbReference type="AlphaFoldDB" id="A0A6J7JNA9"/>
<dbReference type="EMBL" id="CAEZTY010000048">
    <property type="protein sequence ID" value="CAB4589634.1"/>
    <property type="molecule type" value="Genomic_DNA"/>
</dbReference>
<dbReference type="EMBL" id="CAESAL010000133">
    <property type="protein sequence ID" value="CAB4346913.1"/>
    <property type="molecule type" value="Genomic_DNA"/>
</dbReference>
<reference evidence="8" key="1">
    <citation type="submission" date="2020-05" db="EMBL/GenBank/DDBJ databases">
        <authorList>
            <person name="Chiriac C."/>
            <person name="Salcher M."/>
            <person name="Ghai R."/>
            <person name="Kavagutti S V."/>
        </authorList>
    </citation>
    <scope>NUCLEOTIDE SEQUENCE</scope>
</reference>
<name>A0A6J7JNA9_9ZZZZ</name>
<accession>A0A6J7JNA9</accession>
<evidence type="ECO:0000313" key="5">
    <source>
        <dbReference type="EMBL" id="CAB4631740.1"/>
    </source>
</evidence>
<dbReference type="EMBL" id="CAFAAM010000202">
    <property type="protein sequence ID" value="CAB4813853.1"/>
    <property type="molecule type" value="Genomic_DNA"/>
</dbReference>
<sequence length="84" mass="8880">MDSSAPRHTRACDPSLPCETRPVISVILGHQGGWDEALMVLVPIALFIGLLSLANKRAKAIQAKRLKEQESAAASDPSTPGSDS</sequence>
<dbReference type="EMBL" id="CAEZXY010000169">
    <property type="protein sequence ID" value="CAB4726550.1"/>
    <property type="molecule type" value="Genomic_DNA"/>
</dbReference>
<gene>
    <name evidence="4" type="ORF">UFOPK1762_01257</name>
    <name evidence="5" type="ORF">UFOPK2000_00766</name>
    <name evidence="6" type="ORF">UFOPK2624_02065</name>
    <name evidence="7" type="ORF">UFOPK3010_01314</name>
    <name evidence="3" type="ORF">UFOPK3331_02035</name>
    <name evidence="8" type="ORF">UFOPK3785_00401</name>
</gene>
<keyword evidence="2" id="KW-0812">Transmembrane</keyword>
<evidence type="ECO:0000256" key="1">
    <source>
        <dbReference type="SAM" id="MobiDB-lite"/>
    </source>
</evidence>
<feature type="transmembrane region" description="Helical" evidence="2">
    <location>
        <begin position="37"/>
        <end position="55"/>
    </location>
</feature>
<evidence type="ECO:0000313" key="4">
    <source>
        <dbReference type="EMBL" id="CAB4589634.1"/>
    </source>
</evidence>
<dbReference type="EMBL" id="CAFBNJ010000013">
    <property type="protein sequence ID" value="CAB4944179.1"/>
    <property type="molecule type" value="Genomic_DNA"/>
</dbReference>
<evidence type="ECO:0000256" key="2">
    <source>
        <dbReference type="SAM" id="Phobius"/>
    </source>
</evidence>
<evidence type="ECO:0000313" key="6">
    <source>
        <dbReference type="EMBL" id="CAB4726550.1"/>
    </source>
</evidence>
<evidence type="ECO:0000313" key="7">
    <source>
        <dbReference type="EMBL" id="CAB4813853.1"/>
    </source>
</evidence>